<feature type="domain" description="NAD-dependent epimerase/dehydratase" evidence="2">
    <location>
        <begin position="10"/>
        <end position="247"/>
    </location>
</feature>
<reference evidence="3 4" key="1">
    <citation type="submission" date="2016-11" db="EMBL/GenBank/DDBJ databases">
        <title>Study of marine rhodopsin-containing bacteria.</title>
        <authorList>
            <person name="Yoshizawa S."/>
            <person name="Kumagai Y."/>
            <person name="Kogure K."/>
        </authorList>
    </citation>
    <scope>NUCLEOTIDE SEQUENCE [LARGE SCALE GENOMIC DNA]</scope>
    <source>
        <strain evidence="3 4">SG-29</strain>
    </source>
</reference>
<evidence type="ECO:0000256" key="1">
    <source>
        <dbReference type="ARBA" id="ARBA00007637"/>
    </source>
</evidence>
<organism evidence="3 4">
    <name type="scientific">Rubricoccus marinus</name>
    <dbReference type="NCBI Taxonomy" id="716817"/>
    <lineage>
        <taxon>Bacteria</taxon>
        <taxon>Pseudomonadati</taxon>
        <taxon>Rhodothermota</taxon>
        <taxon>Rhodothermia</taxon>
        <taxon>Rhodothermales</taxon>
        <taxon>Rubricoccaceae</taxon>
        <taxon>Rubricoccus</taxon>
    </lineage>
</organism>
<dbReference type="Pfam" id="PF01370">
    <property type="entry name" value="Epimerase"/>
    <property type="match status" value="1"/>
</dbReference>
<dbReference type="OrthoDB" id="9811743at2"/>
<evidence type="ECO:0000259" key="2">
    <source>
        <dbReference type="Pfam" id="PF01370"/>
    </source>
</evidence>
<accession>A0A259TYG5</accession>
<comment type="similarity">
    <text evidence="1">Belongs to the NAD(P)-dependent epimerase/dehydratase family.</text>
</comment>
<keyword evidence="4" id="KW-1185">Reference proteome</keyword>
<dbReference type="PANTHER" id="PTHR43000">
    <property type="entry name" value="DTDP-D-GLUCOSE 4,6-DEHYDRATASE-RELATED"/>
    <property type="match status" value="1"/>
</dbReference>
<dbReference type="AlphaFoldDB" id="A0A259TYG5"/>
<dbReference type="SUPFAM" id="SSF51735">
    <property type="entry name" value="NAD(P)-binding Rossmann-fold domains"/>
    <property type="match status" value="1"/>
</dbReference>
<dbReference type="InParanoid" id="A0A259TYG5"/>
<dbReference type="InterPro" id="IPR001509">
    <property type="entry name" value="Epimerase_deHydtase"/>
</dbReference>
<evidence type="ECO:0000313" key="3">
    <source>
        <dbReference type="EMBL" id="OZC02792.1"/>
    </source>
</evidence>
<dbReference type="Proteomes" id="UP000216446">
    <property type="component" value="Unassembled WGS sequence"/>
</dbReference>
<proteinExistence type="inferred from homology"/>
<dbReference type="InterPro" id="IPR036291">
    <property type="entry name" value="NAD(P)-bd_dom_sf"/>
</dbReference>
<comment type="caution">
    <text evidence="3">The sequence shown here is derived from an EMBL/GenBank/DDBJ whole genome shotgun (WGS) entry which is preliminary data.</text>
</comment>
<name>A0A259TYG5_9BACT</name>
<dbReference type="FunCoup" id="A0A259TYG5">
    <property type="interactions" value="396"/>
</dbReference>
<dbReference type="Gene3D" id="3.40.50.720">
    <property type="entry name" value="NAD(P)-binding Rossmann-like Domain"/>
    <property type="match status" value="1"/>
</dbReference>
<sequence>MSFPFANRPVLVTGGAGFIGSHVADALVARGAQVHVLDDLSGGVRSNVPAEASFHEMDLRDDAVRDLFAEHKFAAVAHLAAQMDVRRSVSDPVFDASVNVLGLLNLLEAGRQHGLEKVVFASTGGAIYGEPHPDVNDAGPQPETHPQLPMSPYGITKLVSEHYLRFYNETYGIDSVALRFANVYGPRQNPHGEAGVVAIFTQMLLRGQQPTINGPGKQTRDYVFVKDVVRAIMGAMEHEGSDIFNVGTGIETDVNQLFGHLNTFTGAEAPEKHGEAKPGEQQRSVLDTSKIHSAFGWSPETDLASGLEETVEWFKQKEAA</sequence>
<gene>
    <name evidence="3" type="ORF">BSZ36_07280</name>
</gene>
<evidence type="ECO:0000313" key="4">
    <source>
        <dbReference type="Proteomes" id="UP000216446"/>
    </source>
</evidence>
<protein>
    <submittedName>
        <fullName evidence="3">UDP-glucose 4-epimerase</fullName>
    </submittedName>
</protein>
<dbReference type="RefSeq" id="WP_094547401.1">
    <property type="nucleotide sequence ID" value="NZ_MQWB01000001.1"/>
</dbReference>
<dbReference type="Gene3D" id="3.90.25.10">
    <property type="entry name" value="UDP-galactose 4-epimerase, domain 1"/>
    <property type="match status" value="1"/>
</dbReference>
<dbReference type="EMBL" id="MQWB01000001">
    <property type="protein sequence ID" value="OZC02792.1"/>
    <property type="molecule type" value="Genomic_DNA"/>
</dbReference>